<organism evidence="1 2">
    <name type="scientific">Nesterenkonia halotolerans</name>
    <dbReference type="NCBI Taxonomy" id="225325"/>
    <lineage>
        <taxon>Bacteria</taxon>
        <taxon>Bacillati</taxon>
        <taxon>Actinomycetota</taxon>
        <taxon>Actinomycetes</taxon>
        <taxon>Micrococcales</taxon>
        <taxon>Micrococcaceae</taxon>
        <taxon>Nesterenkonia</taxon>
    </lineage>
</organism>
<name>A0ABR9J369_9MICC</name>
<dbReference type="Pfam" id="PF14022">
    <property type="entry name" value="DUF4238"/>
    <property type="match status" value="1"/>
</dbReference>
<comment type="caution">
    <text evidence="1">The sequence shown here is derived from an EMBL/GenBank/DDBJ whole genome shotgun (WGS) entry which is preliminary data.</text>
</comment>
<evidence type="ECO:0008006" key="3">
    <source>
        <dbReference type="Google" id="ProtNLM"/>
    </source>
</evidence>
<protein>
    <recommendedName>
        <fullName evidence="3">DUF4238 domain-containing protein</fullName>
    </recommendedName>
</protein>
<dbReference type="RefSeq" id="WP_192590318.1">
    <property type="nucleotide sequence ID" value="NZ_JADBEE010000001.1"/>
</dbReference>
<sequence>MTDANDVSAIIRQFADQSGAFGPTGWHIVAQHKNPWGRVPMTDGGKFLDGGSRAYIDRLLATQKQPDPKSRRHHYVPRTYLKKWGFDKENKRVWNLDTITGNVRAFSVNDVCVGENFYRVVGRDGEAHNRVEAMFGVVDSELGRIQALFERLQDPEQLRFDDLMGLGVTVAAQRMRTAQQRRLLLQHDAWLVAQNSGQFKSIDDPSNPLGVAGVHTKTLFAALWEAADVMTTRSIEVWDDPEGRFWTCDAPVLVPFLSNKRPSLMAAPHILWPVSPYRVVALTNSPSGEKAVIRQATAKERGLVRKAIEQGRERWIFASPEQKDRLPTTKKFGRRTQVRLRCTKWTPRGEPIRPPGCCVEQTEVFAAYPDVAICNQGLHTHATKMWDYT</sequence>
<evidence type="ECO:0000313" key="2">
    <source>
        <dbReference type="Proteomes" id="UP000636579"/>
    </source>
</evidence>
<dbReference type="InterPro" id="IPR025332">
    <property type="entry name" value="DUF4238"/>
</dbReference>
<reference evidence="1 2" key="1">
    <citation type="submission" date="2020-10" db="EMBL/GenBank/DDBJ databases">
        <title>Sequencing the genomes of 1000 actinobacteria strains.</title>
        <authorList>
            <person name="Klenk H.-P."/>
        </authorList>
    </citation>
    <scope>NUCLEOTIDE SEQUENCE [LARGE SCALE GENOMIC DNA]</scope>
    <source>
        <strain evidence="1 2">DSM 15474</strain>
    </source>
</reference>
<gene>
    <name evidence="1" type="ORF">H4W26_000178</name>
</gene>
<accession>A0ABR9J369</accession>
<evidence type="ECO:0000313" key="1">
    <source>
        <dbReference type="EMBL" id="MBE1513423.1"/>
    </source>
</evidence>
<dbReference type="Proteomes" id="UP000636579">
    <property type="component" value="Unassembled WGS sequence"/>
</dbReference>
<proteinExistence type="predicted"/>
<dbReference type="EMBL" id="JADBEE010000001">
    <property type="protein sequence ID" value="MBE1513423.1"/>
    <property type="molecule type" value="Genomic_DNA"/>
</dbReference>
<keyword evidence="2" id="KW-1185">Reference proteome</keyword>